<evidence type="ECO:0000313" key="2">
    <source>
        <dbReference type="Proteomes" id="UP000475928"/>
    </source>
</evidence>
<evidence type="ECO:0000313" key="1">
    <source>
        <dbReference type="EMBL" id="GFH40039.1"/>
    </source>
</evidence>
<dbReference type="Proteomes" id="UP000475928">
    <property type="component" value="Unassembled WGS sequence"/>
</dbReference>
<dbReference type="EMBL" id="BLLH01000002">
    <property type="protein sequence ID" value="GFH40039.1"/>
    <property type="molecule type" value="Genomic_DNA"/>
</dbReference>
<sequence length="70" mass="8121">MSKATSIRFNDNLYQEMVDYTTLNGQSVSSFVEEAVSAYIAEKGITQPRVREIHQFMDQYAPLMEKLKDR</sequence>
<accession>A0A6A0B3W9</accession>
<protein>
    <submittedName>
        <fullName evidence="1">Uncharacterized protein</fullName>
    </submittedName>
</protein>
<reference evidence="1 2" key="1">
    <citation type="submission" date="2020-02" db="EMBL/GenBank/DDBJ databases">
        <title>Draft genome sequence of Lactococcus sp. Hs20B0-1.</title>
        <authorList>
            <person name="Noda S."/>
            <person name="Yuki M."/>
            <person name="Ohkuma M."/>
        </authorList>
    </citation>
    <scope>NUCLEOTIDE SEQUENCE [LARGE SCALE GENOMIC DNA]</scope>
    <source>
        <strain evidence="1 2">Hs20B0-1</strain>
    </source>
</reference>
<organism evidence="1 2">
    <name type="scientific">Pseudolactococcus insecticola</name>
    <dbReference type="NCBI Taxonomy" id="2709158"/>
    <lineage>
        <taxon>Bacteria</taxon>
        <taxon>Bacillati</taxon>
        <taxon>Bacillota</taxon>
        <taxon>Bacilli</taxon>
        <taxon>Lactobacillales</taxon>
        <taxon>Streptococcaceae</taxon>
        <taxon>Pseudolactococcus</taxon>
    </lineage>
</organism>
<comment type="caution">
    <text evidence="1">The sequence shown here is derived from an EMBL/GenBank/DDBJ whole genome shotgun (WGS) entry which is preliminary data.</text>
</comment>
<gene>
    <name evidence="1" type="ORF">Hs20B_04370</name>
</gene>
<dbReference type="AlphaFoldDB" id="A0A6A0B3W9"/>
<proteinExistence type="predicted"/>
<name>A0A6A0B3W9_9LACT</name>
<keyword evidence="2" id="KW-1185">Reference proteome</keyword>
<dbReference type="RefSeq" id="WP_172355219.1">
    <property type="nucleotide sequence ID" value="NZ_BLLH01000002.1"/>
</dbReference>